<feature type="compositionally biased region" description="Polar residues" evidence="1">
    <location>
        <begin position="27"/>
        <end position="38"/>
    </location>
</feature>
<sequence length="424" mass="47621">MYPSNNAIYISRIAQRALCRPSEEQIEPTQTVRQSSSDLDAEPSPWSCLGTHYPSKVQTTKDRSEVAREAAASIDKRLPGLFRLFSHGKERLPREARAANESIAPIPMIVQEEWAKMWADMHKQALVVSAIFEKQNEELRKIGRAYKDEVREVGEEIDISLVFARKEVFQEGMRLFASVTGLKRRERRLGTSVNGSMDGSMYVDFAMLLPQYNLPVETKSIETTQTDASYSKEVEHHQPMPAPTWALPLCGPLFNKFSPKNGTQNTTSHNNLKSTSTLCAPCVPEKDDFIIIDPPTTEDAPEADSLHAKEPLCDFEIQNEPGRRKFVMYLTEDIDEAINAEGMMLIASLLGTLRNGVVGDAPINYSTRRSANLIKIRAARWADEVGKEADKLLKKEAVKVARIRRKAQENKEVNGEEADSNDVK</sequence>
<dbReference type="OrthoDB" id="4590077at2759"/>
<evidence type="ECO:0000256" key="1">
    <source>
        <dbReference type="SAM" id="MobiDB-lite"/>
    </source>
</evidence>
<feature type="compositionally biased region" description="Acidic residues" evidence="1">
    <location>
        <begin position="415"/>
        <end position="424"/>
    </location>
</feature>
<dbReference type="RefSeq" id="XP_009854422.1">
    <property type="nucleotide sequence ID" value="XM_009856120.1"/>
</dbReference>
<dbReference type="AlphaFoldDB" id="F8MXJ5"/>
<dbReference type="KEGG" id="nte:NEUTE1DRAFT124709"/>
<evidence type="ECO:0000313" key="2">
    <source>
        <dbReference type="EMBL" id="EGO54466.1"/>
    </source>
</evidence>
<keyword evidence="3" id="KW-1185">Reference proteome</keyword>
<dbReference type="EMBL" id="GL891307">
    <property type="protein sequence ID" value="EGO54466.1"/>
    <property type="molecule type" value="Genomic_DNA"/>
</dbReference>
<feature type="region of interest" description="Disordered" evidence="1">
    <location>
        <begin position="22"/>
        <end position="45"/>
    </location>
</feature>
<dbReference type="HOGENOM" id="CLU_600048_0_0_1"/>
<gene>
    <name evidence="2" type="ORF">NEUTE1DRAFT_124709</name>
</gene>
<dbReference type="VEuPathDB" id="FungiDB:NEUTE1DRAFT_124709"/>
<organism evidence="2 3">
    <name type="scientific">Neurospora tetrasperma (strain FGSC 2508 / ATCC MYA-4615 / P0657)</name>
    <dbReference type="NCBI Taxonomy" id="510951"/>
    <lineage>
        <taxon>Eukaryota</taxon>
        <taxon>Fungi</taxon>
        <taxon>Dikarya</taxon>
        <taxon>Ascomycota</taxon>
        <taxon>Pezizomycotina</taxon>
        <taxon>Sordariomycetes</taxon>
        <taxon>Sordariomycetidae</taxon>
        <taxon>Sordariales</taxon>
        <taxon>Sordariaceae</taxon>
        <taxon>Neurospora</taxon>
    </lineage>
</organism>
<proteinExistence type="predicted"/>
<feature type="region of interest" description="Disordered" evidence="1">
    <location>
        <begin position="405"/>
        <end position="424"/>
    </location>
</feature>
<protein>
    <submittedName>
        <fullName evidence="2">Uncharacterized protein</fullName>
    </submittedName>
</protein>
<name>F8MXJ5_NEUT8</name>
<evidence type="ECO:0000313" key="3">
    <source>
        <dbReference type="Proteomes" id="UP000008065"/>
    </source>
</evidence>
<dbReference type="GeneID" id="20824686"/>
<dbReference type="Proteomes" id="UP000008065">
    <property type="component" value="Unassembled WGS sequence"/>
</dbReference>
<reference evidence="3" key="1">
    <citation type="journal article" date="2011" name="Genetics">
        <title>Massive changes in genome architecture accompany the transition to self-fertility in the filamentous fungus Neurospora tetrasperma.</title>
        <authorList>
            <person name="Ellison C.E."/>
            <person name="Stajich J.E."/>
            <person name="Jacobson D.J."/>
            <person name="Natvig D.O."/>
            <person name="Lapidus A."/>
            <person name="Foster B."/>
            <person name="Aerts A."/>
            <person name="Riley R."/>
            <person name="Lindquist E.A."/>
            <person name="Grigoriev I.V."/>
            <person name="Taylor J.W."/>
        </authorList>
    </citation>
    <scope>NUCLEOTIDE SEQUENCE [LARGE SCALE GENOMIC DNA]</scope>
    <source>
        <strain evidence="3">FGSC 2508 / P0657</strain>
    </source>
</reference>
<accession>F8MXJ5</accession>